<reference evidence="7 8" key="1">
    <citation type="submission" date="2019-05" db="EMBL/GenBank/DDBJ databases">
        <authorList>
            <person name="Qu J.-H."/>
        </authorList>
    </citation>
    <scope>NUCLEOTIDE SEQUENCE [LARGE SCALE GENOMIC DNA]</scope>
    <source>
        <strain evidence="7 8">T17</strain>
    </source>
</reference>
<dbReference type="Pfam" id="PF00034">
    <property type="entry name" value="Cytochrom_C"/>
    <property type="match status" value="1"/>
</dbReference>
<evidence type="ECO:0000256" key="4">
    <source>
        <dbReference type="PROSITE-ProRule" id="PRU00433"/>
    </source>
</evidence>
<dbReference type="Gene3D" id="1.10.760.10">
    <property type="entry name" value="Cytochrome c-like domain"/>
    <property type="match status" value="1"/>
</dbReference>
<dbReference type="EMBL" id="VCEJ01000002">
    <property type="protein sequence ID" value="TLV02163.1"/>
    <property type="molecule type" value="Genomic_DNA"/>
</dbReference>
<dbReference type="InterPro" id="IPR009056">
    <property type="entry name" value="Cyt_c-like_dom"/>
</dbReference>
<keyword evidence="2 4" id="KW-0479">Metal-binding</keyword>
<keyword evidence="8" id="KW-1185">Reference proteome</keyword>
<dbReference type="GO" id="GO:0046872">
    <property type="term" value="F:metal ion binding"/>
    <property type="evidence" value="ECO:0007669"/>
    <property type="project" value="UniProtKB-KW"/>
</dbReference>
<evidence type="ECO:0000256" key="5">
    <source>
        <dbReference type="SAM" id="Phobius"/>
    </source>
</evidence>
<evidence type="ECO:0000256" key="1">
    <source>
        <dbReference type="ARBA" id="ARBA00022617"/>
    </source>
</evidence>
<evidence type="ECO:0000313" key="7">
    <source>
        <dbReference type="EMBL" id="TLV02163.1"/>
    </source>
</evidence>
<dbReference type="OrthoDB" id="9814063at2"/>
<evidence type="ECO:0000259" key="6">
    <source>
        <dbReference type="PROSITE" id="PS51007"/>
    </source>
</evidence>
<feature type="transmembrane region" description="Helical" evidence="5">
    <location>
        <begin position="12"/>
        <end position="30"/>
    </location>
</feature>
<dbReference type="InterPro" id="IPR011042">
    <property type="entry name" value="6-blade_b-propeller_TolB-like"/>
</dbReference>
<dbReference type="InterPro" id="IPR046476">
    <property type="entry name" value="DUF6797"/>
</dbReference>
<dbReference type="Pfam" id="PF20601">
    <property type="entry name" value="DUF6797"/>
    <property type="match status" value="1"/>
</dbReference>
<evidence type="ECO:0000313" key="8">
    <source>
        <dbReference type="Proteomes" id="UP000306402"/>
    </source>
</evidence>
<keyword evidence="5" id="KW-0472">Membrane</keyword>
<keyword evidence="5" id="KW-0812">Transmembrane</keyword>
<dbReference type="GO" id="GO:0009055">
    <property type="term" value="F:electron transfer activity"/>
    <property type="evidence" value="ECO:0007669"/>
    <property type="project" value="InterPro"/>
</dbReference>
<keyword evidence="1 4" id="KW-0349">Heme</keyword>
<dbReference type="PANTHER" id="PTHR33546:SF1">
    <property type="entry name" value="LARGE, MULTIFUNCTIONAL SECRETED PROTEIN"/>
    <property type="match status" value="1"/>
</dbReference>
<dbReference type="SUPFAM" id="SSF46626">
    <property type="entry name" value="Cytochrome c"/>
    <property type="match status" value="1"/>
</dbReference>
<dbReference type="Proteomes" id="UP000306402">
    <property type="component" value="Unassembled WGS sequence"/>
</dbReference>
<organism evidence="7 8">
    <name type="scientific">Dyadobacter luticola</name>
    <dbReference type="NCBI Taxonomy" id="1979387"/>
    <lineage>
        <taxon>Bacteria</taxon>
        <taxon>Pseudomonadati</taxon>
        <taxon>Bacteroidota</taxon>
        <taxon>Cytophagia</taxon>
        <taxon>Cytophagales</taxon>
        <taxon>Spirosomataceae</taxon>
        <taxon>Dyadobacter</taxon>
    </lineage>
</organism>
<evidence type="ECO:0000256" key="2">
    <source>
        <dbReference type="ARBA" id="ARBA00022723"/>
    </source>
</evidence>
<dbReference type="SUPFAM" id="SSF63829">
    <property type="entry name" value="Calcium-dependent phosphotriesterase"/>
    <property type="match status" value="1"/>
</dbReference>
<dbReference type="AlphaFoldDB" id="A0A5R9L0W5"/>
<evidence type="ECO:0000256" key="3">
    <source>
        <dbReference type="ARBA" id="ARBA00023004"/>
    </source>
</evidence>
<name>A0A5R9L0W5_9BACT</name>
<protein>
    <submittedName>
        <fullName evidence="7">C-type cytochrome</fullName>
    </submittedName>
</protein>
<keyword evidence="3 4" id="KW-0408">Iron</keyword>
<dbReference type="Gene3D" id="2.120.10.30">
    <property type="entry name" value="TolB, C-terminal domain"/>
    <property type="match status" value="1"/>
</dbReference>
<dbReference type="RefSeq" id="WP_138363372.1">
    <property type="nucleotide sequence ID" value="NZ_VCEJ01000002.1"/>
</dbReference>
<sequence length="924" mass="101094">MSQIAKNRVRKWGVVSILILALTTVLLTGYTRFEKQSDIPDSLHLASFVEPGFPYISTSVDARKLGAGFPADNQAARTLALQLGDNAYACFDTDLLRWSVAWTGKFLPMVLMAQISYKDFFNKNNGIANVTGEPKIATGPYAGWTTGKPGFRDGKTEIEPTWKALPAEQARWGGAYVYGNKAILHYTVGDAKIYELPGSTRFENQVAFTRTLRASQVSKEIYLTAAEISNATSSEVKGKIAYVFQGANKDSVTALGIAGKGNWQPEVSEGKYLTVKLPASEKQTEATVLIWKGPVKSLKAFEKLCRAKPETLPAFEKGGPAAWKETIVTKGKTAPDTAAFVTDQLTLPLNNPWKRNVRVADIAFFTDGHAAVVTFEGDVWKVEGIDKDLQNIQWKRFASGLHEPLSIEVVKDTIYVFDRSGIVKLHDLNNDGNADFYENFSNVMSQSAESREWAADLVHAKDGSFYIAKGGSLSNGPGMTKAAFGKGFRTGSDQNGTIMQISPDGRRFEMIATGLRGPYLGYNPKSGMLTATDQQGNFVPSSPIYIIKKGDYFGVIPTMHRSDNPQIAPPLTWIPHSVDRSSLGQAWITGTKMGPLNNSLIHFSFGTPGLFRVLIDSTSKITQGAVSFINANYPAPTSKGVMNPVDEQLYVTGFNLWGSASTGISSLLRLRYTGKPSYMANQFKAGNQGIIIGFDSELAKSSVVNAANFEVKRYNYQRTEEYGSGHFKLDGSTGEEILPVAGSYLSADSKKILLLVPDMKEVMQMEVGYKLLAKDGKKVNDHLYFTVNSSDDIDLEKAGFKNVDLNLLTAKKAEMTSQPAKVELASAEKGRQIFQKMACAGCHSPGTKTDGMYGPPFKNLYKSERTFDDGTKAVADESYIRESILTPSKHIVKGYNEEMPSFVGVLSDPDIESVILYIKSLSGK</sequence>
<gene>
    <name evidence="7" type="ORF">FEN17_00535</name>
</gene>
<proteinExistence type="predicted"/>
<keyword evidence="5" id="KW-1133">Transmembrane helix</keyword>
<dbReference type="GO" id="GO:0020037">
    <property type="term" value="F:heme binding"/>
    <property type="evidence" value="ECO:0007669"/>
    <property type="project" value="InterPro"/>
</dbReference>
<dbReference type="PROSITE" id="PS51007">
    <property type="entry name" value="CYTC"/>
    <property type="match status" value="1"/>
</dbReference>
<accession>A0A5R9L0W5</accession>
<comment type="caution">
    <text evidence="7">The sequence shown here is derived from an EMBL/GenBank/DDBJ whole genome shotgun (WGS) entry which is preliminary data.</text>
</comment>
<dbReference type="PANTHER" id="PTHR33546">
    <property type="entry name" value="LARGE, MULTIFUNCTIONAL SECRETED PROTEIN-RELATED"/>
    <property type="match status" value="1"/>
</dbReference>
<feature type="domain" description="Cytochrome c" evidence="6">
    <location>
        <begin position="825"/>
        <end position="922"/>
    </location>
</feature>
<dbReference type="InterPro" id="IPR036909">
    <property type="entry name" value="Cyt_c-like_dom_sf"/>
</dbReference>